<gene>
    <name evidence="1" type="ORF">EPI10_003608</name>
</gene>
<keyword evidence="1" id="KW-0378">Hydrolase</keyword>
<dbReference type="GO" id="GO:0008237">
    <property type="term" value="F:metallopeptidase activity"/>
    <property type="evidence" value="ECO:0007669"/>
    <property type="project" value="UniProtKB-KW"/>
</dbReference>
<keyword evidence="2" id="KW-1185">Reference proteome</keyword>
<dbReference type="GO" id="GO:0006508">
    <property type="term" value="P:proteolysis"/>
    <property type="evidence" value="ECO:0007669"/>
    <property type="project" value="UniProtKB-KW"/>
</dbReference>
<reference evidence="2" key="1">
    <citation type="journal article" date="2019" name="Plant Biotechnol. J.">
        <title>Genome sequencing of the Australian wild diploid species Gossypium australe highlights disease resistance and delayed gland morphogenesis.</title>
        <authorList>
            <person name="Cai Y."/>
            <person name="Cai X."/>
            <person name="Wang Q."/>
            <person name="Wang P."/>
            <person name="Zhang Y."/>
            <person name="Cai C."/>
            <person name="Xu Y."/>
            <person name="Wang K."/>
            <person name="Zhou Z."/>
            <person name="Wang C."/>
            <person name="Geng S."/>
            <person name="Li B."/>
            <person name="Dong Q."/>
            <person name="Hou Y."/>
            <person name="Wang H."/>
            <person name="Ai P."/>
            <person name="Liu Z."/>
            <person name="Yi F."/>
            <person name="Sun M."/>
            <person name="An G."/>
            <person name="Cheng J."/>
            <person name="Zhang Y."/>
            <person name="Shi Q."/>
            <person name="Xie Y."/>
            <person name="Shi X."/>
            <person name="Chang Y."/>
            <person name="Huang F."/>
            <person name="Chen Y."/>
            <person name="Hong S."/>
            <person name="Mi L."/>
            <person name="Sun Q."/>
            <person name="Zhang L."/>
            <person name="Zhou B."/>
            <person name="Peng R."/>
            <person name="Zhang X."/>
            <person name="Liu F."/>
        </authorList>
    </citation>
    <scope>NUCLEOTIDE SEQUENCE [LARGE SCALE GENOMIC DNA]</scope>
    <source>
        <strain evidence="2">cv. PA1801</strain>
    </source>
</reference>
<keyword evidence="1" id="KW-0645">Protease</keyword>
<dbReference type="EMBL" id="SMMG02000011">
    <property type="protein sequence ID" value="KAA3456861.1"/>
    <property type="molecule type" value="Genomic_DNA"/>
</dbReference>
<protein>
    <submittedName>
        <fullName evidence="1">ATP-dependent zinc metalloprotease FtsH</fullName>
    </submittedName>
</protein>
<comment type="caution">
    <text evidence="1">The sequence shown here is derived from an EMBL/GenBank/DDBJ whole genome shotgun (WGS) entry which is preliminary data.</text>
</comment>
<accession>A0A5B6UFL5</accession>
<organism evidence="1 2">
    <name type="scientific">Gossypium australe</name>
    <dbReference type="NCBI Taxonomy" id="47621"/>
    <lineage>
        <taxon>Eukaryota</taxon>
        <taxon>Viridiplantae</taxon>
        <taxon>Streptophyta</taxon>
        <taxon>Embryophyta</taxon>
        <taxon>Tracheophyta</taxon>
        <taxon>Spermatophyta</taxon>
        <taxon>Magnoliopsida</taxon>
        <taxon>eudicotyledons</taxon>
        <taxon>Gunneridae</taxon>
        <taxon>Pentapetalae</taxon>
        <taxon>rosids</taxon>
        <taxon>malvids</taxon>
        <taxon>Malvales</taxon>
        <taxon>Malvaceae</taxon>
        <taxon>Malvoideae</taxon>
        <taxon>Gossypium</taxon>
    </lineage>
</organism>
<dbReference type="PANTHER" id="PTHR34482">
    <property type="entry name" value="DNA DAMAGE-INDUCIBLE PROTEIN 1-LIKE"/>
    <property type="match status" value="1"/>
</dbReference>
<dbReference type="Proteomes" id="UP000325315">
    <property type="component" value="Unassembled WGS sequence"/>
</dbReference>
<evidence type="ECO:0000313" key="2">
    <source>
        <dbReference type="Proteomes" id="UP000325315"/>
    </source>
</evidence>
<proteinExistence type="predicted"/>
<name>A0A5B6UFL5_9ROSI</name>
<keyword evidence="1" id="KW-0482">Metalloprotease</keyword>
<dbReference type="PANTHER" id="PTHR34482:SF36">
    <property type="entry name" value="RETROTRANSPOSON GAG DOMAIN-CONTAINING PROTEIN"/>
    <property type="match status" value="1"/>
</dbReference>
<sequence length="119" mass="14452">MDETYSWWQAVARGKHYVEARRLEFIELNQMDRFVGDYEAKFLRLSRYVRRMVTTEQDKCVRFENGLRYELMMQVAPLQERVFKTLLEKTKIVEEVKRLECKSRDRARILAKRDVDPTV</sequence>
<evidence type="ECO:0000313" key="1">
    <source>
        <dbReference type="EMBL" id="KAA3456861.1"/>
    </source>
</evidence>
<dbReference type="OrthoDB" id="1936908at2759"/>
<dbReference type="AlphaFoldDB" id="A0A5B6UFL5"/>